<dbReference type="GO" id="GO:0015421">
    <property type="term" value="F:ABC-type oligopeptide transporter activity"/>
    <property type="evidence" value="ECO:0007669"/>
    <property type="project" value="TreeGrafter"/>
</dbReference>
<keyword evidence="4 9" id="KW-0812">Transmembrane</keyword>
<evidence type="ECO:0000256" key="2">
    <source>
        <dbReference type="ARBA" id="ARBA00022448"/>
    </source>
</evidence>
<comment type="subcellular location">
    <subcellularLocation>
        <location evidence="1">Cell membrane</location>
        <topology evidence="1">Multi-pass membrane protein</topology>
    </subcellularLocation>
</comment>
<evidence type="ECO:0000256" key="9">
    <source>
        <dbReference type="SAM" id="Phobius"/>
    </source>
</evidence>
<feature type="transmembrane region" description="Helical" evidence="9">
    <location>
        <begin position="126"/>
        <end position="150"/>
    </location>
</feature>
<dbReference type="PROSITE" id="PS50929">
    <property type="entry name" value="ABC_TM1F"/>
    <property type="match status" value="1"/>
</dbReference>
<keyword evidence="8 9" id="KW-0472">Membrane</keyword>
<dbReference type="EMBL" id="CAFBNE010000007">
    <property type="protein sequence ID" value="CAB4932990.1"/>
    <property type="molecule type" value="Genomic_DNA"/>
</dbReference>
<evidence type="ECO:0000313" key="12">
    <source>
        <dbReference type="EMBL" id="CAB4932990.1"/>
    </source>
</evidence>
<feature type="transmembrane region" description="Helical" evidence="9">
    <location>
        <begin position="276"/>
        <end position="297"/>
    </location>
</feature>
<dbReference type="Gene3D" id="1.20.1560.10">
    <property type="entry name" value="ABC transporter type 1, transmembrane domain"/>
    <property type="match status" value="1"/>
</dbReference>
<dbReference type="GO" id="GO:0016887">
    <property type="term" value="F:ATP hydrolysis activity"/>
    <property type="evidence" value="ECO:0007669"/>
    <property type="project" value="InterPro"/>
</dbReference>
<dbReference type="InterPro" id="IPR011527">
    <property type="entry name" value="ABC1_TM_dom"/>
</dbReference>
<evidence type="ECO:0000256" key="3">
    <source>
        <dbReference type="ARBA" id="ARBA00022475"/>
    </source>
</evidence>
<dbReference type="InterPro" id="IPR003439">
    <property type="entry name" value="ABC_transporter-like_ATP-bd"/>
</dbReference>
<evidence type="ECO:0000259" key="10">
    <source>
        <dbReference type="PROSITE" id="PS50893"/>
    </source>
</evidence>
<evidence type="ECO:0000256" key="4">
    <source>
        <dbReference type="ARBA" id="ARBA00022692"/>
    </source>
</evidence>
<dbReference type="PANTHER" id="PTHR43394:SF1">
    <property type="entry name" value="ATP-BINDING CASSETTE SUB-FAMILY B MEMBER 10, MITOCHONDRIAL"/>
    <property type="match status" value="1"/>
</dbReference>
<feature type="transmembrane region" description="Helical" evidence="9">
    <location>
        <begin position="156"/>
        <end position="176"/>
    </location>
</feature>
<feature type="transmembrane region" description="Helical" evidence="9">
    <location>
        <begin position="12"/>
        <end position="32"/>
    </location>
</feature>
<dbReference type="SUPFAM" id="SSF52540">
    <property type="entry name" value="P-loop containing nucleoside triphosphate hydrolases"/>
    <property type="match status" value="1"/>
</dbReference>
<gene>
    <name evidence="12" type="ORF">UFOPK3772_00379</name>
</gene>
<accession>A0A6J7IQE7</accession>
<dbReference type="Gene3D" id="3.40.50.300">
    <property type="entry name" value="P-loop containing nucleotide triphosphate hydrolases"/>
    <property type="match status" value="1"/>
</dbReference>
<evidence type="ECO:0000256" key="5">
    <source>
        <dbReference type="ARBA" id="ARBA00022741"/>
    </source>
</evidence>
<feature type="domain" description="ABC transmembrane type-1" evidence="11">
    <location>
        <begin position="17"/>
        <end position="299"/>
    </location>
</feature>
<dbReference type="CDD" id="cd18548">
    <property type="entry name" value="ABC_6TM_Tm287_like"/>
    <property type="match status" value="1"/>
</dbReference>
<keyword evidence="7 9" id="KW-1133">Transmembrane helix</keyword>
<evidence type="ECO:0000256" key="6">
    <source>
        <dbReference type="ARBA" id="ARBA00022840"/>
    </source>
</evidence>
<keyword evidence="3" id="KW-1003">Cell membrane</keyword>
<dbReference type="GO" id="GO:0005886">
    <property type="term" value="C:plasma membrane"/>
    <property type="evidence" value="ECO:0007669"/>
    <property type="project" value="UniProtKB-SubCell"/>
</dbReference>
<proteinExistence type="predicted"/>
<dbReference type="Pfam" id="PF00005">
    <property type="entry name" value="ABC_tran"/>
    <property type="match status" value="1"/>
</dbReference>
<feature type="transmembrane region" description="Helical" evidence="9">
    <location>
        <begin position="52"/>
        <end position="77"/>
    </location>
</feature>
<dbReference type="InterPro" id="IPR003593">
    <property type="entry name" value="AAA+_ATPase"/>
</dbReference>
<dbReference type="InterPro" id="IPR017871">
    <property type="entry name" value="ABC_transporter-like_CS"/>
</dbReference>
<dbReference type="FunFam" id="3.40.50.300:FF:000854">
    <property type="entry name" value="Multidrug ABC transporter ATP-binding protein"/>
    <property type="match status" value="1"/>
</dbReference>
<keyword evidence="6" id="KW-0067">ATP-binding</keyword>
<evidence type="ECO:0000256" key="7">
    <source>
        <dbReference type="ARBA" id="ARBA00022989"/>
    </source>
</evidence>
<keyword evidence="2" id="KW-0813">Transport</keyword>
<dbReference type="AlphaFoldDB" id="A0A6J7IQE7"/>
<evidence type="ECO:0000256" key="8">
    <source>
        <dbReference type="ARBA" id="ARBA00023136"/>
    </source>
</evidence>
<dbReference type="PROSITE" id="PS00211">
    <property type="entry name" value="ABC_TRANSPORTER_1"/>
    <property type="match status" value="1"/>
</dbReference>
<dbReference type="InterPro" id="IPR036640">
    <property type="entry name" value="ABC1_TM_sf"/>
</dbReference>
<protein>
    <submittedName>
        <fullName evidence="12">Unannotated protein</fullName>
    </submittedName>
</protein>
<organism evidence="12">
    <name type="scientific">freshwater metagenome</name>
    <dbReference type="NCBI Taxonomy" id="449393"/>
    <lineage>
        <taxon>unclassified sequences</taxon>
        <taxon>metagenomes</taxon>
        <taxon>ecological metagenomes</taxon>
    </lineage>
</organism>
<sequence length="593" mass="64438">MRVLLREFLRPHRAVLVLIIGLLLIQAFTNLYLPNLNADIINNGVVKGDVAYILRVGMIMLAVSAALVVASVVTVYFSARTSMRLGRDIRASLFRRVESLSLGQVHSLGVPSLITRSTNDVQQIQMLVMTGLTMMILAPVTAVGAVIMAVREDAQLARLLLVIIPVMLVVITLMVVRTIPLFKAMQLKIDRVNQVLRENLTGIRVVRAFNRTGTEQARFADANADLTDTSLKVTLMFAFIMPVLMLIMNLSSVAVIWYGGHLVDSGDMPIGNLSAFLAYIMQILFSVMMAVMTLMMIPRAAASAERINEVLGTEPDMLDPLPAERRQLSWSLQVQSKSGLGEQAATPGRVELAGVGFRYPGAQASVVQDVSVVFEPGSTTAIVGGTGSGKTTLLNLIPRLLDATEGEVIVEGVDVRRVPMEDLWQGFGIVPQKSFLFSGTVASNIRFGRPDATDDEIWRALDIAQAAEFVRQMPEQLDSTVDQGGANLSGGQRQRLSIARAVVRRPAVYLFDDSFSALDYATDARVRTALARETTGATVIMVAQRVGSIMNCDQIVVMDYGRVVGIGTHADLIDSCETYREIALSQAELGSAV</sequence>
<reference evidence="12" key="1">
    <citation type="submission" date="2020-05" db="EMBL/GenBank/DDBJ databases">
        <authorList>
            <person name="Chiriac C."/>
            <person name="Salcher M."/>
            <person name="Ghai R."/>
            <person name="Kavagutti S V."/>
        </authorList>
    </citation>
    <scope>NUCLEOTIDE SEQUENCE</scope>
</reference>
<dbReference type="Pfam" id="PF00664">
    <property type="entry name" value="ABC_membrane"/>
    <property type="match status" value="1"/>
</dbReference>
<dbReference type="PANTHER" id="PTHR43394">
    <property type="entry name" value="ATP-DEPENDENT PERMEASE MDL1, MITOCHONDRIAL"/>
    <property type="match status" value="1"/>
</dbReference>
<dbReference type="SMART" id="SM00382">
    <property type="entry name" value="AAA"/>
    <property type="match status" value="1"/>
</dbReference>
<name>A0A6J7IQE7_9ZZZZ</name>
<feature type="transmembrane region" description="Helical" evidence="9">
    <location>
        <begin position="235"/>
        <end position="256"/>
    </location>
</feature>
<evidence type="ECO:0000256" key="1">
    <source>
        <dbReference type="ARBA" id="ARBA00004651"/>
    </source>
</evidence>
<dbReference type="GO" id="GO:0005524">
    <property type="term" value="F:ATP binding"/>
    <property type="evidence" value="ECO:0007669"/>
    <property type="project" value="UniProtKB-KW"/>
</dbReference>
<keyword evidence="5" id="KW-0547">Nucleotide-binding</keyword>
<evidence type="ECO:0000259" key="11">
    <source>
        <dbReference type="PROSITE" id="PS50929"/>
    </source>
</evidence>
<feature type="domain" description="ABC transporter" evidence="10">
    <location>
        <begin position="350"/>
        <end position="585"/>
    </location>
</feature>
<dbReference type="InterPro" id="IPR027417">
    <property type="entry name" value="P-loop_NTPase"/>
</dbReference>
<dbReference type="InterPro" id="IPR039421">
    <property type="entry name" value="Type_1_exporter"/>
</dbReference>
<dbReference type="PROSITE" id="PS50893">
    <property type="entry name" value="ABC_TRANSPORTER_2"/>
    <property type="match status" value="1"/>
</dbReference>
<dbReference type="SUPFAM" id="SSF90123">
    <property type="entry name" value="ABC transporter transmembrane region"/>
    <property type="match status" value="1"/>
</dbReference>